<comment type="caution">
    <text evidence="1">The sequence shown here is derived from an EMBL/GenBank/DDBJ whole genome shotgun (WGS) entry which is preliminary data.</text>
</comment>
<sequence length="123" mass="14167">MPAIFIQIFRICTNKNSKFCDITEEKDYDEERIRLEEHTVSYLDKRGQQPILIPSKKWSCLKLISNYYTTMLTTFKTGVGSATFILKLQDHLPVTVAANSKVHTLLAKQIEAVILRIVEVNYS</sequence>
<keyword evidence="2" id="KW-1185">Reference proteome</keyword>
<evidence type="ECO:0000313" key="2">
    <source>
        <dbReference type="Proteomes" id="UP000826656"/>
    </source>
</evidence>
<evidence type="ECO:0000313" key="1">
    <source>
        <dbReference type="EMBL" id="KAH0770897.1"/>
    </source>
</evidence>
<dbReference type="EMBL" id="JAIVGD010000011">
    <property type="protein sequence ID" value="KAH0770897.1"/>
    <property type="molecule type" value="Genomic_DNA"/>
</dbReference>
<gene>
    <name evidence="1" type="ORF">KY290_014878</name>
</gene>
<reference evidence="1 2" key="1">
    <citation type="journal article" date="2021" name="bioRxiv">
        <title>Chromosome-scale and haplotype-resolved genome assembly of a tetraploid potato cultivar.</title>
        <authorList>
            <person name="Sun H."/>
            <person name="Jiao W.-B."/>
            <person name="Krause K."/>
            <person name="Campoy J.A."/>
            <person name="Goel M."/>
            <person name="Folz-Donahue K."/>
            <person name="Kukat C."/>
            <person name="Huettel B."/>
            <person name="Schneeberger K."/>
        </authorList>
    </citation>
    <scope>NUCLEOTIDE SEQUENCE [LARGE SCALE GENOMIC DNA]</scope>
    <source>
        <strain evidence="1">SolTubOtavaFocal</strain>
        <tissue evidence="1">Leaves</tissue>
    </source>
</reference>
<organism evidence="1 2">
    <name type="scientific">Solanum tuberosum</name>
    <name type="common">Potato</name>
    <dbReference type="NCBI Taxonomy" id="4113"/>
    <lineage>
        <taxon>Eukaryota</taxon>
        <taxon>Viridiplantae</taxon>
        <taxon>Streptophyta</taxon>
        <taxon>Embryophyta</taxon>
        <taxon>Tracheophyta</taxon>
        <taxon>Spermatophyta</taxon>
        <taxon>Magnoliopsida</taxon>
        <taxon>eudicotyledons</taxon>
        <taxon>Gunneridae</taxon>
        <taxon>Pentapetalae</taxon>
        <taxon>asterids</taxon>
        <taxon>lamiids</taxon>
        <taxon>Solanales</taxon>
        <taxon>Solanaceae</taxon>
        <taxon>Solanoideae</taxon>
        <taxon>Solaneae</taxon>
        <taxon>Solanum</taxon>
    </lineage>
</organism>
<name>A0ABQ7VTK8_SOLTU</name>
<proteinExistence type="predicted"/>
<accession>A0ABQ7VTK8</accession>
<dbReference type="Proteomes" id="UP000826656">
    <property type="component" value="Unassembled WGS sequence"/>
</dbReference>
<protein>
    <submittedName>
        <fullName evidence="1">Uncharacterized protein</fullName>
    </submittedName>
</protein>